<accession>A0A6N1NI11</accession>
<organism evidence="1">
    <name type="scientific">Tupanvirus deep ocean</name>
    <dbReference type="NCBI Taxonomy" id="2126984"/>
    <lineage>
        <taxon>Viruses</taxon>
        <taxon>Varidnaviria</taxon>
        <taxon>Bamfordvirae</taxon>
        <taxon>Nucleocytoviricota</taxon>
        <taxon>Megaviricetes</taxon>
        <taxon>Imitervirales</taxon>
        <taxon>Mimiviridae</taxon>
        <taxon>Megamimivirinae</taxon>
        <taxon>Tupanvirus</taxon>
        <taxon>Tupanvirus altamarinense</taxon>
    </lineage>
</organism>
<reference evidence="1" key="2">
    <citation type="journal article" date="2018" name="Nat. Commun.">
        <title>Tailed giant Tupanvirus possesses the most complete translational apparatus of the known virosphere.</title>
        <authorList>
            <person name="Abrahao J."/>
            <person name="Silva L."/>
            <person name="Silva L.S."/>
            <person name="Khalil J.Y.B."/>
            <person name="Rodrigues R."/>
            <person name="Arantes T."/>
            <person name="Assis F."/>
            <person name="Boratto P."/>
            <person name="Andrade M."/>
            <person name="Kroon E.G."/>
            <person name="Ribeiro B."/>
            <person name="Bergier I."/>
            <person name="Seligmann H."/>
            <person name="Ghigo E."/>
            <person name="Colson P."/>
            <person name="Levasseur A."/>
            <person name="Kroemer G."/>
            <person name="Raoult D."/>
            <person name="La Scola B."/>
        </authorList>
    </citation>
    <scope>NUCLEOTIDE SEQUENCE [LARGE SCALE GENOMIC DNA]</scope>
    <source>
        <strain evidence="1">Deep ocean</strain>
    </source>
</reference>
<name>A0A6N1NI11_9VIRU</name>
<dbReference type="KEGG" id="vg:80517954"/>
<protein>
    <submittedName>
        <fullName evidence="1">Putative ORFan</fullName>
    </submittedName>
</protein>
<dbReference type="RefSeq" id="YP_010781263.1">
    <property type="nucleotide sequence ID" value="NC_075038.1"/>
</dbReference>
<proteinExistence type="predicted"/>
<evidence type="ECO:0000313" key="1">
    <source>
        <dbReference type="EMBL" id="QKU34625.1"/>
    </source>
</evidence>
<dbReference type="GeneID" id="80517954"/>
<sequence length="138" mass="15996">MAATLKILSRKRYTIEEVCGKLATNGKIVVLEISGDADNHDNNNISFFIVKPKDIKGLIKFIKLEYGHLIINADDMNIYFEKKYKKFIENNILFSRMGHYDYSQLKIYGLTENQFNMIVNPENFTEFKKSGEAEILNC</sequence>
<dbReference type="EMBL" id="MF405918">
    <property type="protein sequence ID" value="QKU34625.1"/>
    <property type="molecule type" value="Genomic_DNA"/>
</dbReference>
<reference evidence="1" key="1">
    <citation type="submission" date="2017-06" db="EMBL/GenBank/DDBJ databases">
        <authorList>
            <person name="Assis F.L."/>
            <person name="Abrahao J.S."/>
            <person name="Silva L."/>
            <person name="Khalil J.B."/>
            <person name="Rodrigues R."/>
            <person name="Silva L.S."/>
            <person name="Boratto P."/>
            <person name="Andrade M."/>
            <person name="Kroon E.G."/>
            <person name="Ribeiro B."/>
            <person name="Bergier I."/>
            <person name="Seligmann H."/>
            <person name="Ghigo E."/>
            <person name="Colson P."/>
            <person name="Levasseur A."/>
            <person name="Raoult D."/>
            <person name="Scola B.L."/>
        </authorList>
    </citation>
    <scope>NUCLEOTIDE SEQUENCE</scope>
    <source>
        <strain evidence="1">Deep ocean</strain>
    </source>
</reference>